<dbReference type="Proteomes" id="UP000294489">
    <property type="component" value="Unassembled WGS sequence"/>
</dbReference>
<dbReference type="PANTHER" id="PTHR42784">
    <property type="entry name" value="PYRANOSE 2-OXIDASE"/>
    <property type="match status" value="1"/>
</dbReference>
<evidence type="ECO:0000256" key="1">
    <source>
        <dbReference type="ARBA" id="ARBA00001974"/>
    </source>
</evidence>
<reference evidence="7 8" key="1">
    <citation type="submission" date="2019-03" db="EMBL/GenBank/DDBJ databases">
        <title>Freshwater and sediment microbial communities from various areas in North America, analyzing microbe dynamics in response to fracking.</title>
        <authorList>
            <person name="Lamendella R."/>
        </authorList>
    </citation>
    <scope>NUCLEOTIDE SEQUENCE [LARGE SCALE GENOMIC DNA]</scope>
    <source>
        <strain evidence="7 8">6_TX</strain>
    </source>
</reference>
<comment type="similarity">
    <text evidence="2">Belongs to the GMC oxidoreductase family.</text>
</comment>
<dbReference type="Pfam" id="PF05834">
    <property type="entry name" value="Lycopene_cycl"/>
    <property type="match status" value="1"/>
</dbReference>
<dbReference type="InterPro" id="IPR051473">
    <property type="entry name" value="P2Ox-like"/>
</dbReference>
<dbReference type="OrthoDB" id="9787779at2"/>
<evidence type="ECO:0000256" key="4">
    <source>
        <dbReference type="ARBA" id="ARBA00022827"/>
    </source>
</evidence>
<name>A0A4R8FRU3_9GAMM</name>
<dbReference type="EMBL" id="SOEC01000017">
    <property type="protein sequence ID" value="TDX26067.1"/>
    <property type="molecule type" value="Genomic_DNA"/>
</dbReference>
<dbReference type="InterPro" id="IPR007867">
    <property type="entry name" value="GMC_OxRtase_C"/>
</dbReference>
<dbReference type="InterPro" id="IPR036188">
    <property type="entry name" value="FAD/NAD-bd_sf"/>
</dbReference>
<accession>A0A4R8FRU3</accession>
<dbReference type="RefSeq" id="WP_134019603.1">
    <property type="nucleotide sequence ID" value="NZ_SOEC01000017.1"/>
</dbReference>
<evidence type="ECO:0000256" key="3">
    <source>
        <dbReference type="ARBA" id="ARBA00022630"/>
    </source>
</evidence>
<organism evidence="7 8">
    <name type="scientific">Modicisalibacter xianhensis</name>
    <dbReference type="NCBI Taxonomy" id="442341"/>
    <lineage>
        <taxon>Bacteria</taxon>
        <taxon>Pseudomonadati</taxon>
        <taxon>Pseudomonadota</taxon>
        <taxon>Gammaproteobacteria</taxon>
        <taxon>Oceanospirillales</taxon>
        <taxon>Halomonadaceae</taxon>
        <taxon>Modicisalibacter</taxon>
    </lineage>
</organism>
<comment type="cofactor">
    <cofactor evidence="1">
        <name>FAD</name>
        <dbReference type="ChEBI" id="CHEBI:57692"/>
    </cofactor>
</comment>
<gene>
    <name evidence="7" type="ORF">DFO67_11751</name>
</gene>
<protein>
    <submittedName>
        <fullName evidence="7">Choline dehydrogenase-like flavoprotein</fullName>
    </submittedName>
</protein>
<comment type="caution">
    <text evidence="7">The sequence shown here is derived from an EMBL/GenBank/DDBJ whole genome shotgun (WGS) entry which is preliminary data.</text>
</comment>
<evidence type="ECO:0000313" key="8">
    <source>
        <dbReference type="Proteomes" id="UP000294489"/>
    </source>
</evidence>
<dbReference type="AlphaFoldDB" id="A0A4R8FRU3"/>
<dbReference type="PANTHER" id="PTHR42784:SF1">
    <property type="entry name" value="PYRANOSE 2-OXIDASE"/>
    <property type="match status" value="1"/>
</dbReference>
<evidence type="ECO:0000313" key="7">
    <source>
        <dbReference type="EMBL" id="TDX26067.1"/>
    </source>
</evidence>
<sequence length="484" mass="53318">MQIEFSELGNHSVDVCIVGCGAAGLSMAQRLVRQGYRVALCEGGDHDYSERSQEIYAGESLGDPYIPLVSARLRYFGGSTNHWGGICRSLDTYDFAAKPAAPETTTWPIGREALEPYYAEAADILGVVPIPPDSDIPGTGLKRIHFSAPPPTRLKPKYTAFVQDAEALAYCPTANLWGLQTSQGKVTRAVFRDYAGNERSVSAHYFVLACGGIENSRLLLWCNRQADGQLVKHPETLGRYWMDHPHATIGRALFLDPARFGLDLDHTAFLAPTPESIAERHILNCGLRLHRMGDEDTEQLIDDLAFAAPALGRQLKDKALGKRLMCGALLRAAWEQEPHPESRIELDTTTDKLGMPRARLIWRKTPLDARTVRESTLLLGDYLRDHNAGRLQLAPWLANEAVEAIEFPADGEIAGRHHMGGTRMSLTSDQGIVDSDCKVFGQDNFYIAGSSVFPSAGHANPTLTLTQLALRLSAHLERRLGQRI</sequence>
<dbReference type="GO" id="GO:0016614">
    <property type="term" value="F:oxidoreductase activity, acting on CH-OH group of donors"/>
    <property type="evidence" value="ECO:0007669"/>
    <property type="project" value="InterPro"/>
</dbReference>
<proteinExistence type="inferred from homology"/>
<evidence type="ECO:0000259" key="6">
    <source>
        <dbReference type="Pfam" id="PF05199"/>
    </source>
</evidence>
<dbReference type="SUPFAM" id="SSF51905">
    <property type="entry name" value="FAD/NAD(P)-binding domain"/>
    <property type="match status" value="1"/>
</dbReference>
<keyword evidence="4" id="KW-0274">FAD</keyword>
<dbReference type="Gene3D" id="3.50.50.60">
    <property type="entry name" value="FAD/NAD(P)-binding domain"/>
    <property type="match status" value="2"/>
</dbReference>
<dbReference type="Pfam" id="PF05199">
    <property type="entry name" value="GMC_oxred_C"/>
    <property type="match status" value="1"/>
</dbReference>
<feature type="domain" description="Glucose-methanol-choline oxidoreductase C-terminal" evidence="6">
    <location>
        <begin position="338"/>
        <end position="469"/>
    </location>
</feature>
<evidence type="ECO:0000256" key="2">
    <source>
        <dbReference type="ARBA" id="ARBA00010790"/>
    </source>
</evidence>
<keyword evidence="5" id="KW-0560">Oxidoreductase</keyword>
<keyword evidence="3" id="KW-0285">Flavoprotein</keyword>
<evidence type="ECO:0000256" key="5">
    <source>
        <dbReference type="ARBA" id="ARBA00023002"/>
    </source>
</evidence>